<dbReference type="InParanoid" id="D3BC60"/>
<keyword evidence="7" id="KW-0406">Ion transport</keyword>
<evidence type="ECO:0000256" key="1">
    <source>
        <dbReference type="ARBA" id="ARBA00004141"/>
    </source>
</evidence>
<dbReference type="GO" id="GO:0046961">
    <property type="term" value="F:proton-transporting ATPase activity, rotational mechanism"/>
    <property type="evidence" value="ECO:0007669"/>
    <property type="project" value="InterPro"/>
</dbReference>
<dbReference type="Proteomes" id="UP000001396">
    <property type="component" value="Unassembled WGS sequence"/>
</dbReference>
<keyword evidence="5" id="KW-0375">Hydrogen ion transport</keyword>
<accession>D3BC60</accession>
<evidence type="ECO:0000256" key="7">
    <source>
        <dbReference type="ARBA" id="ARBA00023065"/>
    </source>
</evidence>
<evidence type="ECO:0000256" key="3">
    <source>
        <dbReference type="ARBA" id="ARBA00022448"/>
    </source>
</evidence>
<dbReference type="AlphaFoldDB" id="D3BC60"/>
<name>D3BC60_HETP5</name>
<evidence type="ECO:0000256" key="2">
    <source>
        <dbReference type="ARBA" id="ARBA00008328"/>
    </source>
</evidence>
<keyword evidence="11" id="KW-1185">Reference proteome</keyword>
<dbReference type="EMBL" id="ADBJ01000026">
    <property type="protein sequence ID" value="EFA81243.1"/>
    <property type="molecule type" value="Genomic_DNA"/>
</dbReference>
<proteinExistence type="inferred from homology"/>
<protein>
    <submittedName>
        <fullName evidence="10">Uncharacterized protein</fullName>
    </submittedName>
</protein>
<dbReference type="RefSeq" id="XP_020433361.1">
    <property type="nucleotide sequence ID" value="XM_020576949.1"/>
</dbReference>
<comment type="caution">
    <text evidence="10">The sequence shown here is derived from an EMBL/GenBank/DDBJ whole genome shotgun (WGS) entry which is preliminary data.</text>
</comment>
<dbReference type="GO" id="GO:0033179">
    <property type="term" value="C:proton-transporting V-type ATPase, V0 domain"/>
    <property type="evidence" value="ECO:0007669"/>
    <property type="project" value="InterPro"/>
</dbReference>
<feature type="transmembrane region" description="Helical" evidence="9">
    <location>
        <begin position="43"/>
        <end position="64"/>
    </location>
</feature>
<reference evidence="10 11" key="1">
    <citation type="journal article" date="2011" name="Genome Res.">
        <title>Phylogeny-wide analysis of social amoeba genomes highlights ancient origins for complex intercellular communication.</title>
        <authorList>
            <person name="Heidel A.J."/>
            <person name="Lawal H.M."/>
            <person name="Felder M."/>
            <person name="Schilde C."/>
            <person name="Helps N.R."/>
            <person name="Tunggal B."/>
            <person name="Rivero F."/>
            <person name="John U."/>
            <person name="Schleicher M."/>
            <person name="Eichinger L."/>
            <person name="Platzer M."/>
            <person name="Noegel A.A."/>
            <person name="Schaap P."/>
            <person name="Gloeckner G."/>
        </authorList>
    </citation>
    <scope>NUCLEOTIDE SEQUENCE [LARGE SCALE GENOMIC DNA]</scope>
    <source>
        <strain evidence="11">ATCC 26659 / Pp 5 / PN500</strain>
    </source>
</reference>
<dbReference type="Pfam" id="PF05493">
    <property type="entry name" value="ATP_synt_H"/>
    <property type="match status" value="1"/>
</dbReference>
<evidence type="ECO:0000256" key="6">
    <source>
        <dbReference type="ARBA" id="ARBA00022989"/>
    </source>
</evidence>
<feature type="transmembrane region" description="Helical" evidence="9">
    <location>
        <begin position="70"/>
        <end position="91"/>
    </location>
</feature>
<evidence type="ECO:0000256" key="8">
    <source>
        <dbReference type="ARBA" id="ARBA00023136"/>
    </source>
</evidence>
<evidence type="ECO:0000313" key="10">
    <source>
        <dbReference type="EMBL" id="EFA81243.1"/>
    </source>
</evidence>
<evidence type="ECO:0000256" key="5">
    <source>
        <dbReference type="ARBA" id="ARBA00022781"/>
    </source>
</evidence>
<keyword evidence="6 9" id="KW-1133">Transmembrane helix</keyword>
<keyword evidence="8 9" id="KW-0472">Membrane</keyword>
<evidence type="ECO:0000313" key="11">
    <source>
        <dbReference type="Proteomes" id="UP000001396"/>
    </source>
</evidence>
<keyword evidence="3" id="KW-0813">Transport</keyword>
<organism evidence="10 11">
    <name type="scientific">Heterostelium pallidum (strain ATCC 26659 / Pp 5 / PN500)</name>
    <name type="common">Cellular slime mold</name>
    <name type="synonym">Polysphondylium pallidum</name>
    <dbReference type="NCBI Taxonomy" id="670386"/>
    <lineage>
        <taxon>Eukaryota</taxon>
        <taxon>Amoebozoa</taxon>
        <taxon>Evosea</taxon>
        <taxon>Eumycetozoa</taxon>
        <taxon>Dictyostelia</taxon>
        <taxon>Acytosteliales</taxon>
        <taxon>Acytosteliaceae</taxon>
        <taxon>Heterostelium</taxon>
    </lineage>
</organism>
<comment type="subcellular location">
    <subcellularLocation>
        <location evidence="1">Membrane</location>
        <topology evidence="1">Multi-pass membrane protein</topology>
    </subcellularLocation>
</comment>
<gene>
    <name evidence="10" type="ORF">PPL_06082</name>
</gene>
<evidence type="ECO:0000256" key="4">
    <source>
        <dbReference type="ARBA" id="ARBA00022692"/>
    </source>
</evidence>
<dbReference type="GeneID" id="31361566"/>
<comment type="similarity">
    <text evidence="2">Belongs to the V-ATPase e1/e2 subunit family.</text>
</comment>
<keyword evidence="4 9" id="KW-0812">Transmembrane</keyword>
<sequence length="111" mass="12562">MSEKCQALLLGRPESYYPFIPSKHYCVVERAAISMSKMSDSSMIGMVTAIYFGVGLLLSIYPFYVKDKALCRVAIMTTVTCCWLLWIFCFMSQMNPMAVPEPQQQNVPEGK</sequence>
<evidence type="ECO:0000256" key="9">
    <source>
        <dbReference type="SAM" id="Phobius"/>
    </source>
</evidence>
<dbReference type="InterPro" id="IPR008389">
    <property type="entry name" value="ATPase_V0-cplx_e1/e2_su"/>
</dbReference>